<evidence type="ECO:0000256" key="5">
    <source>
        <dbReference type="ARBA" id="ARBA00023267"/>
    </source>
</evidence>
<sequence>MAFDYTQLTGTWYNELGSVMSLTADENGGLTGTYNSAVGDAEFEYVLTGRFDTTPPDGEGVSLGWAVAWKNGYRDANSTTTWSGQFYPGDTADDNTIVTQWLLTSSTTPANNWDSTAIGNDLFTPNAPDDATVAKAKAASFASPRPEHLIAKKNKDKGKH</sequence>
<dbReference type="PANTHER" id="PTHR34399">
    <property type="entry name" value="AVIDIN-RELATED"/>
    <property type="match status" value="1"/>
</dbReference>
<evidence type="ECO:0000256" key="2">
    <source>
        <dbReference type="ARBA" id="ARBA00006297"/>
    </source>
</evidence>
<reference evidence="7" key="1">
    <citation type="submission" date="2020-05" db="EMBL/GenBank/DDBJ databases">
        <title>Mycena genomes resolve the evolution of fungal bioluminescence.</title>
        <authorList>
            <person name="Tsai I.J."/>
        </authorList>
    </citation>
    <scope>NUCLEOTIDE SEQUENCE</scope>
    <source>
        <strain evidence="7">171206Taipei</strain>
    </source>
</reference>
<dbReference type="Pfam" id="PF01382">
    <property type="entry name" value="Avidin"/>
    <property type="match status" value="1"/>
</dbReference>
<name>A0A8H6SB41_9AGAR</name>
<evidence type="ECO:0000256" key="4">
    <source>
        <dbReference type="ARBA" id="ARBA00022729"/>
    </source>
</evidence>
<accession>A0A8H6SB41</accession>
<dbReference type="InterPro" id="IPR051764">
    <property type="entry name" value="Avidin/Streptavidin-rel"/>
</dbReference>
<evidence type="ECO:0000313" key="8">
    <source>
        <dbReference type="Proteomes" id="UP000636479"/>
    </source>
</evidence>
<evidence type="ECO:0000256" key="3">
    <source>
        <dbReference type="ARBA" id="ARBA00022525"/>
    </source>
</evidence>
<organism evidence="7 8">
    <name type="scientific">Mycena indigotica</name>
    <dbReference type="NCBI Taxonomy" id="2126181"/>
    <lineage>
        <taxon>Eukaryota</taxon>
        <taxon>Fungi</taxon>
        <taxon>Dikarya</taxon>
        <taxon>Basidiomycota</taxon>
        <taxon>Agaricomycotina</taxon>
        <taxon>Agaricomycetes</taxon>
        <taxon>Agaricomycetidae</taxon>
        <taxon>Agaricales</taxon>
        <taxon>Marasmiineae</taxon>
        <taxon>Mycenaceae</taxon>
        <taxon>Mycena</taxon>
    </lineage>
</organism>
<dbReference type="GO" id="GO:0005576">
    <property type="term" value="C:extracellular region"/>
    <property type="evidence" value="ECO:0007669"/>
    <property type="project" value="UniProtKB-SubCell"/>
</dbReference>
<dbReference type="InterPro" id="IPR005468">
    <property type="entry name" value="Avidin/str"/>
</dbReference>
<dbReference type="InterPro" id="IPR036896">
    <property type="entry name" value="Avidin-like_sf"/>
</dbReference>
<dbReference type="RefSeq" id="XP_037217036.1">
    <property type="nucleotide sequence ID" value="XM_037367642.1"/>
</dbReference>
<feature type="compositionally biased region" description="Basic residues" evidence="6">
    <location>
        <begin position="151"/>
        <end position="160"/>
    </location>
</feature>
<dbReference type="Proteomes" id="UP000636479">
    <property type="component" value="Unassembled WGS sequence"/>
</dbReference>
<protein>
    <submittedName>
        <fullName evidence="7">Avidin family protein</fullName>
    </submittedName>
</protein>
<dbReference type="OrthoDB" id="2821340at2759"/>
<dbReference type="EMBL" id="JACAZF010000009">
    <property type="protein sequence ID" value="KAF7295673.1"/>
    <property type="molecule type" value="Genomic_DNA"/>
</dbReference>
<comment type="similarity">
    <text evidence="2">Belongs to the avidin/streptavidin family.</text>
</comment>
<gene>
    <name evidence="7" type="ORF">MIND_01107600</name>
</gene>
<keyword evidence="5" id="KW-0092">Biotin</keyword>
<evidence type="ECO:0000313" key="7">
    <source>
        <dbReference type="EMBL" id="KAF7295673.1"/>
    </source>
</evidence>
<keyword evidence="8" id="KW-1185">Reference proteome</keyword>
<keyword evidence="3" id="KW-0964">Secreted</keyword>
<dbReference type="PROSITE" id="PS51326">
    <property type="entry name" value="AVIDIN_2"/>
    <property type="match status" value="1"/>
</dbReference>
<feature type="region of interest" description="Disordered" evidence="6">
    <location>
        <begin position="135"/>
        <end position="160"/>
    </location>
</feature>
<feature type="compositionally biased region" description="Low complexity" evidence="6">
    <location>
        <begin position="135"/>
        <end position="144"/>
    </location>
</feature>
<dbReference type="GO" id="GO:0009374">
    <property type="term" value="F:biotin binding"/>
    <property type="evidence" value="ECO:0007669"/>
    <property type="project" value="InterPro"/>
</dbReference>
<dbReference type="InterPro" id="IPR005469">
    <property type="entry name" value="Avidin"/>
</dbReference>
<dbReference type="GeneID" id="59350158"/>
<keyword evidence="4" id="KW-0732">Signal</keyword>
<comment type="caution">
    <text evidence="7">The sequence shown here is derived from an EMBL/GenBank/DDBJ whole genome shotgun (WGS) entry which is preliminary data.</text>
</comment>
<proteinExistence type="inferred from homology"/>
<dbReference type="PRINTS" id="PR00709">
    <property type="entry name" value="AVIDIN"/>
</dbReference>
<dbReference type="AlphaFoldDB" id="A0A8H6SB41"/>
<evidence type="ECO:0000256" key="1">
    <source>
        <dbReference type="ARBA" id="ARBA00004613"/>
    </source>
</evidence>
<dbReference type="SUPFAM" id="SSF50876">
    <property type="entry name" value="Avidin/streptavidin"/>
    <property type="match status" value="1"/>
</dbReference>
<comment type="subcellular location">
    <subcellularLocation>
        <location evidence="1">Secreted</location>
    </subcellularLocation>
</comment>
<evidence type="ECO:0000256" key="6">
    <source>
        <dbReference type="SAM" id="MobiDB-lite"/>
    </source>
</evidence>
<dbReference type="Gene3D" id="2.40.128.30">
    <property type="entry name" value="Avidin-like"/>
    <property type="match status" value="1"/>
</dbReference>